<evidence type="ECO:0000313" key="14">
    <source>
        <dbReference type="Proteomes" id="UP001289135"/>
    </source>
</evidence>
<dbReference type="GO" id="GO:0030604">
    <property type="term" value="F:1-deoxy-D-xylulose-5-phosphate reductoisomerase activity"/>
    <property type="evidence" value="ECO:0007669"/>
    <property type="project" value="UniProtKB-UniRule"/>
</dbReference>
<dbReference type="PANTHER" id="PTHR30525:SF0">
    <property type="entry name" value="1-DEOXY-D-XYLULOSE 5-PHOSPHATE REDUCTOISOMERASE, CHLOROPLASTIC"/>
    <property type="match status" value="1"/>
</dbReference>
<comment type="pathway">
    <text evidence="1 9">Isoprenoid biosynthesis; isopentenyl diphosphate biosynthesis via DXP pathway; isopentenyl diphosphate from 1-deoxy-D-xylulose 5-phosphate: step 1/6.</text>
</comment>
<comment type="function">
    <text evidence="9">Catalyzes the NADPH-dependent rearrangement and reduction of 1-deoxy-D-xylulose-5-phosphate (DXP) to 2-C-methyl-D-erythritol 4-phosphate (MEP).</text>
</comment>
<dbReference type="EMBL" id="JARGYU010000002">
    <property type="protein sequence ID" value="MDZ5761445.1"/>
    <property type="molecule type" value="Genomic_DNA"/>
</dbReference>
<dbReference type="PIRSF" id="PIRSF006205">
    <property type="entry name" value="Dxp_reductismrs"/>
    <property type="match status" value="1"/>
</dbReference>
<feature type="binding site" evidence="9">
    <location>
        <position position="15"/>
    </location>
    <ligand>
        <name>NADPH</name>
        <dbReference type="ChEBI" id="CHEBI:57783"/>
    </ligand>
</feature>
<feature type="binding site" evidence="9">
    <location>
        <position position="155"/>
    </location>
    <ligand>
        <name>1-deoxy-D-xylulose 5-phosphate</name>
        <dbReference type="ChEBI" id="CHEBI:57792"/>
    </ligand>
</feature>
<feature type="binding site" evidence="9">
    <location>
        <position position="227"/>
    </location>
    <ligand>
        <name>1-deoxy-D-xylulose 5-phosphate</name>
        <dbReference type="ChEBI" id="CHEBI:57792"/>
    </ligand>
</feature>
<dbReference type="HAMAP" id="MF_00183">
    <property type="entry name" value="DXP_reductoisom"/>
    <property type="match status" value="1"/>
</dbReference>
<feature type="binding site" evidence="9">
    <location>
        <position position="16"/>
    </location>
    <ligand>
        <name>NADPH</name>
        <dbReference type="ChEBI" id="CHEBI:57783"/>
    </ligand>
</feature>
<evidence type="ECO:0000313" key="13">
    <source>
        <dbReference type="EMBL" id="MDZ5761445.1"/>
    </source>
</evidence>
<feature type="binding site" evidence="9">
    <location>
        <position position="231"/>
    </location>
    <ligand>
        <name>1-deoxy-D-xylulose 5-phosphate</name>
        <dbReference type="ChEBI" id="CHEBI:57792"/>
    </ligand>
</feature>
<dbReference type="SUPFAM" id="SSF51735">
    <property type="entry name" value="NAD(P)-binding Rossmann-fold domains"/>
    <property type="match status" value="1"/>
</dbReference>
<dbReference type="InterPro" id="IPR036169">
    <property type="entry name" value="DXPR_C_sf"/>
</dbReference>
<evidence type="ECO:0000256" key="8">
    <source>
        <dbReference type="ARBA" id="ARBA00048543"/>
    </source>
</evidence>
<comment type="caution">
    <text evidence="13">The sequence shown here is derived from an EMBL/GenBank/DDBJ whole genome shotgun (WGS) entry which is preliminary data.</text>
</comment>
<dbReference type="InterPro" id="IPR036291">
    <property type="entry name" value="NAD(P)-bd_dom_sf"/>
</dbReference>
<evidence type="ECO:0000259" key="10">
    <source>
        <dbReference type="Pfam" id="PF02670"/>
    </source>
</evidence>
<dbReference type="InterPro" id="IPR013512">
    <property type="entry name" value="DXP_reductoisomerase_N"/>
</dbReference>
<dbReference type="InterPro" id="IPR013644">
    <property type="entry name" value="DXP_reductoisomerase_C"/>
</dbReference>
<feature type="binding site" evidence="9">
    <location>
        <position position="186"/>
    </location>
    <ligand>
        <name>1-deoxy-D-xylulose 5-phosphate</name>
        <dbReference type="ChEBI" id="CHEBI:57792"/>
    </ligand>
</feature>
<feature type="binding site" evidence="9">
    <location>
        <position position="43"/>
    </location>
    <ligand>
        <name>NADPH</name>
        <dbReference type="ChEBI" id="CHEBI:57783"/>
    </ligand>
</feature>
<dbReference type="Gene3D" id="1.10.1740.10">
    <property type="match status" value="1"/>
</dbReference>
<keyword evidence="3 9" id="KW-0479">Metal-binding</keyword>
<feature type="binding site" evidence="9">
    <location>
        <position position="231"/>
    </location>
    <ligand>
        <name>Mn(2+)</name>
        <dbReference type="ChEBI" id="CHEBI:29035"/>
    </ligand>
</feature>
<evidence type="ECO:0000256" key="2">
    <source>
        <dbReference type="ARBA" id="ARBA00006825"/>
    </source>
</evidence>
<keyword evidence="5 9" id="KW-0560">Oxidoreductase</keyword>
<evidence type="ECO:0000256" key="3">
    <source>
        <dbReference type="ARBA" id="ARBA00022723"/>
    </source>
</evidence>
<proteinExistence type="inferred from homology"/>
<feature type="binding site" evidence="9">
    <location>
        <position position="209"/>
    </location>
    <ligand>
        <name>1-deoxy-D-xylulose 5-phosphate</name>
        <dbReference type="ChEBI" id="CHEBI:57792"/>
    </ligand>
</feature>
<keyword evidence="14" id="KW-1185">Reference proteome</keyword>
<dbReference type="InterPro" id="IPR026877">
    <property type="entry name" value="DXPR_C"/>
</dbReference>
<feature type="binding site" evidence="9">
    <location>
        <position position="128"/>
    </location>
    <ligand>
        <name>1-deoxy-D-xylulose 5-phosphate</name>
        <dbReference type="ChEBI" id="CHEBI:57792"/>
    </ligand>
</feature>
<sequence length="402" mass="44860">MNLHRKSILLLGGTGSIGSQVCNIVAQYPDIFHVKTIICKGDNPRYIAALAKKLRVNKIVTNNHDTNDLRILLSQQNTSCLVNGGNDAVIDACQNKHDICISAISGIAALLPLIAAIPYCETIGLANKESIICLGDYIIKQAKKHDTKIIPLDSEHNALFELLGLDDIVKNNIDLNSIRKIIITASGGPLWKFSTKEMDQLPQEKVLKHPTWGMGQKISIDSATMINKGFEIVEVERLFNIKVEDVEVIVNRQSLIHAGISYKNGSTNMYFGPTTMEIPIANFLFKKSGHQHNIENIDFASLEGIEFNQPDDSRFPLLKFAVDCYKHSRQALVALNAANESTVKAYIEKKIKFTDIAKINMIAVDEANKKNHPVETPAELIHYHDIVSALVYKHIFQHHQYC</sequence>
<evidence type="ECO:0000256" key="7">
    <source>
        <dbReference type="ARBA" id="ARBA00023229"/>
    </source>
</evidence>
<feature type="binding site" evidence="9">
    <location>
        <position position="14"/>
    </location>
    <ligand>
        <name>NADPH</name>
        <dbReference type="ChEBI" id="CHEBI:57783"/>
    </ligand>
</feature>
<dbReference type="Pfam" id="PF13288">
    <property type="entry name" value="DXPR_C"/>
    <property type="match status" value="1"/>
</dbReference>
<dbReference type="SUPFAM" id="SSF55347">
    <property type="entry name" value="Glyceraldehyde-3-phosphate dehydrogenase-like, C-terminal domain"/>
    <property type="match status" value="1"/>
</dbReference>
<gene>
    <name evidence="9" type="primary">dxr</name>
    <name evidence="13" type="ORF">Lyticum_00624</name>
</gene>
<keyword evidence="9" id="KW-0460">Magnesium</keyword>
<evidence type="ECO:0000256" key="6">
    <source>
        <dbReference type="ARBA" id="ARBA00023211"/>
    </source>
</evidence>
<feature type="binding site" evidence="9">
    <location>
        <position position="153"/>
    </location>
    <ligand>
        <name>Mn(2+)</name>
        <dbReference type="ChEBI" id="CHEBI:29035"/>
    </ligand>
</feature>
<feature type="domain" description="1-deoxy-D-xylulose 5-phosphate reductoisomerase C-terminal" evidence="11">
    <location>
        <begin position="149"/>
        <end position="239"/>
    </location>
</feature>
<evidence type="ECO:0000256" key="9">
    <source>
        <dbReference type="HAMAP-Rule" id="MF_00183"/>
    </source>
</evidence>
<protein>
    <recommendedName>
        <fullName evidence="9">1-deoxy-D-xylulose 5-phosphate reductoisomerase</fullName>
        <shortName evidence="9">DXP reductoisomerase</shortName>
        <ecNumber evidence="9">1.1.1.267</ecNumber>
    </recommendedName>
    <alternativeName>
        <fullName evidence="9">1-deoxyxylulose-5-phosphate reductoisomerase</fullName>
    </alternativeName>
    <alternativeName>
        <fullName evidence="9">2-C-methyl-D-erythritol 4-phosphate synthase</fullName>
    </alternativeName>
</protein>
<dbReference type="GO" id="GO:0070402">
    <property type="term" value="F:NADPH binding"/>
    <property type="evidence" value="ECO:0007669"/>
    <property type="project" value="InterPro"/>
</dbReference>
<dbReference type="RefSeq" id="WP_322498868.1">
    <property type="nucleotide sequence ID" value="NZ_JARGYU010000002.1"/>
</dbReference>
<dbReference type="GO" id="GO:0030145">
    <property type="term" value="F:manganese ion binding"/>
    <property type="evidence" value="ECO:0007669"/>
    <property type="project" value="TreeGrafter"/>
</dbReference>
<reference evidence="13" key="1">
    <citation type="submission" date="2023-02" db="EMBL/GenBank/DDBJ databases">
        <title>Host association and intracellularity evolved multiple times independently in the Rickettsiales.</title>
        <authorList>
            <person name="Castelli M."/>
            <person name="Nardi T."/>
            <person name="Gammuto L."/>
            <person name="Bellinzona G."/>
            <person name="Sabaneyeva E."/>
            <person name="Potekhin A."/>
            <person name="Serra V."/>
            <person name="Petroni G."/>
            <person name="Sassera D."/>
        </authorList>
    </citation>
    <scope>NUCLEOTIDE SEQUENCE</scope>
    <source>
        <strain evidence="13">USBL-36I1</strain>
    </source>
</reference>
<feature type="binding site" evidence="9">
    <location>
        <position position="222"/>
    </location>
    <ligand>
        <name>1-deoxy-D-xylulose 5-phosphate</name>
        <dbReference type="ChEBI" id="CHEBI:57792"/>
    </ligand>
</feature>
<feature type="binding site" evidence="9">
    <location>
        <position position="17"/>
    </location>
    <ligand>
        <name>NADPH</name>
        <dbReference type="ChEBI" id="CHEBI:57783"/>
    </ligand>
</feature>
<name>A0AAE5AHD5_9RICK</name>
<feature type="domain" description="1-deoxy-D-xylulose 5-phosphate reductoisomerase N-terminal" evidence="10">
    <location>
        <begin position="8"/>
        <end position="135"/>
    </location>
</feature>
<evidence type="ECO:0000256" key="1">
    <source>
        <dbReference type="ARBA" id="ARBA00005094"/>
    </source>
</evidence>
<dbReference type="Pfam" id="PF02670">
    <property type="entry name" value="DXP_reductoisom"/>
    <property type="match status" value="1"/>
</dbReference>
<dbReference type="Gene3D" id="3.40.50.720">
    <property type="entry name" value="NAD(P)-binding Rossmann-like Domain"/>
    <property type="match status" value="1"/>
</dbReference>
<keyword evidence="6 9" id="KW-0464">Manganese</keyword>
<feature type="binding site" evidence="9">
    <location>
        <position position="228"/>
    </location>
    <ligand>
        <name>1-deoxy-D-xylulose 5-phosphate</name>
        <dbReference type="ChEBI" id="CHEBI:57792"/>
    </ligand>
</feature>
<keyword evidence="4 9" id="KW-0521">NADP</keyword>
<dbReference type="Pfam" id="PF08436">
    <property type="entry name" value="DXP_redisom_C"/>
    <property type="match status" value="1"/>
</dbReference>
<feature type="binding site" evidence="9">
    <location>
        <position position="155"/>
    </location>
    <ligand>
        <name>Mn(2+)</name>
        <dbReference type="ChEBI" id="CHEBI:29035"/>
    </ligand>
</feature>
<dbReference type="PANTHER" id="PTHR30525">
    <property type="entry name" value="1-DEOXY-D-XYLULOSE 5-PHOSPHATE REDUCTOISOMERASE"/>
    <property type="match status" value="1"/>
</dbReference>
<dbReference type="Proteomes" id="UP001289135">
    <property type="component" value="Unassembled WGS sequence"/>
</dbReference>
<feature type="binding site" evidence="9">
    <location>
        <position position="127"/>
    </location>
    <ligand>
        <name>NADPH</name>
        <dbReference type="ChEBI" id="CHEBI:57783"/>
    </ligand>
</feature>
<organism evidence="13 14">
    <name type="scientific">Lyticum sinuosum</name>
    <dbReference type="NCBI Taxonomy" id="1332059"/>
    <lineage>
        <taxon>Bacteria</taxon>
        <taxon>Pseudomonadati</taxon>
        <taxon>Pseudomonadota</taxon>
        <taxon>Alphaproteobacteria</taxon>
        <taxon>Rickettsiales</taxon>
        <taxon>Lyticum</taxon>
    </lineage>
</organism>
<accession>A0AAE5AHD5</accession>
<feature type="binding site" evidence="9">
    <location>
        <position position="215"/>
    </location>
    <ligand>
        <name>NADPH</name>
        <dbReference type="ChEBI" id="CHEBI:57783"/>
    </ligand>
</feature>
<comment type="caution">
    <text evidence="9">Lacks conserved residue(s) required for the propagation of feature annotation.</text>
</comment>
<comment type="catalytic activity">
    <reaction evidence="8">
        <text>2-C-methyl-D-erythritol 4-phosphate + NADP(+) = 1-deoxy-D-xylulose 5-phosphate + NADPH + H(+)</text>
        <dbReference type="Rhea" id="RHEA:13717"/>
        <dbReference type="ChEBI" id="CHEBI:15378"/>
        <dbReference type="ChEBI" id="CHEBI:57783"/>
        <dbReference type="ChEBI" id="CHEBI:57792"/>
        <dbReference type="ChEBI" id="CHEBI:58262"/>
        <dbReference type="ChEBI" id="CHEBI:58349"/>
        <dbReference type="EC" id="1.1.1.267"/>
    </reaction>
    <physiologicalReaction direction="right-to-left" evidence="8">
        <dbReference type="Rhea" id="RHEA:13719"/>
    </physiologicalReaction>
</comment>
<feature type="binding site" evidence="9">
    <location>
        <position position="129"/>
    </location>
    <ligand>
        <name>NADPH</name>
        <dbReference type="ChEBI" id="CHEBI:57783"/>
    </ligand>
</feature>
<feature type="binding site" evidence="9">
    <location>
        <position position="154"/>
    </location>
    <ligand>
        <name>1-deoxy-D-xylulose 5-phosphate</name>
        <dbReference type="ChEBI" id="CHEBI:57792"/>
    </ligand>
</feature>
<evidence type="ECO:0000256" key="5">
    <source>
        <dbReference type="ARBA" id="ARBA00023002"/>
    </source>
</evidence>
<evidence type="ECO:0000259" key="11">
    <source>
        <dbReference type="Pfam" id="PF08436"/>
    </source>
</evidence>
<dbReference type="AlphaFoldDB" id="A0AAE5AHD5"/>
<comment type="similarity">
    <text evidence="2 9">Belongs to the DXR family.</text>
</comment>
<dbReference type="InterPro" id="IPR003821">
    <property type="entry name" value="DXP_reductoisomerase"/>
</dbReference>
<dbReference type="SUPFAM" id="SSF69055">
    <property type="entry name" value="1-deoxy-D-xylulose-5-phosphate reductoisomerase, C-terminal domain"/>
    <property type="match status" value="1"/>
</dbReference>
<feature type="domain" description="DXP reductoisomerase C-terminal" evidence="12">
    <location>
        <begin position="272"/>
        <end position="371"/>
    </location>
</feature>
<evidence type="ECO:0000259" key="12">
    <source>
        <dbReference type="Pfam" id="PF13288"/>
    </source>
</evidence>
<dbReference type="GO" id="GO:0051484">
    <property type="term" value="P:isopentenyl diphosphate biosynthetic process, methylerythritol 4-phosphate pathway involved in terpenoid biosynthetic process"/>
    <property type="evidence" value="ECO:0007669"/>
    <property type="project" value="TreeGrafter"/>
</dbReference>
<dbReference type="EC" id="1.1.1.267" evidence="9"/>
<keyword evidence="7 9" id="KW-0414">Isoprene biosynthesis</keyword>
<comment type="cofactor">
    <cofactor evidence="9">
        <name>Mg(2+)</name>
        <dbReference type="ChEBI" id="CHEBI:18420"/>
    </cofactor>
    <cofactor evidence="9">
        <name>Mn(2+)</name>
        <dbReference type="ChEBI" id="CHEBI:29035"/>
    </cofactor>
</comment>
<evidence type="ECO:0000256" key="4">
    <source>
        <dbReference type="ARBA" id="ARBA00022857"/>
    </source>
</evidence>